<feature type="compositionally biased region" description="Acidic residues" evidence="1">
    <location>
        <begin position="46"/>
        <end position="60"/>
    </location>
</feature>
<organism evidence="2 3">
    <name type="scientific">Gymnopus androsaceus JB14</name>
    <dbReference type="NCBI Taxonomy" id="1447944"/>
    <lineage>
        <taxon>Eukaryota</taxon>
        <taxon>Fungi</taxon>
        <taxon>Dikarya</taxon>
        <taxon>Basidiomycota</taxon>
        <taxon>Agaricomycotina</taxon>
        <taxon>Agaricomycetes</taxon>
        <taxon>Agaricomycetidae</taxon>
        <taxon>Agaricales</taxon>
        <taxon>Marasmiineae</taxon>
        <taxon>Omphalotaceae</taxon>
        <taxon>Gymnopus</taxon>
    </lineage>
</organism>
<protein>
    <submittedName>
        <fullName evidence="2">Uncharacterized protein</fullName>
    </submittedName>
</protein>
<dbReference type="EMBL" id="ML769556">
    <property type="protein sequence ID" value="KAE9394142.1"/>
    <property type="molecule type" value="Genomic_DNA"/>
</dbReference>
<dbReference type="AlphaFoldDB" id="A0A6A4H7H7"/>
<evidence type="ECO:0000256" key="1">
    <source>
        <dbReference type="SAM" id="MobiDB-lite"/>
    </source>
</evidence>
<feature type="region of interest" description="Disordered" evidence="1">
    <location>
        <begin position="26"/>
        <end position="88"/>
    </location>
</feature>
<proteinExistence type="predicted"/>
<feature type="compositionally biased region" description="Low complexity" evidence="1">
    <location>
        <begin position="73"/>
        <end position="88"/>
    </location>
</feature>
<sequence length="168" mass="18703">MLSLPASPSRDQWILILPLPWTTIPLRSPTSEDFEEGSENDHNVDPDIDYDVDLESELSDLSDLGNVSDLDETNGNSSGNSNSNFTSASSQSFTFADYLPVFLHPFLPKSPSPEVHDGTDTKEPDLSQKTGPEARKHWKQAKNRAKHRAKRASTQQALKTTLKQVARR</sequence>
<feature type="compositionally biased region" description="Polar residues" evidence="1">
    <location>
        <begin position="153"/>
        <end position="168"/>
    </location>
</feature>
<evidence type="ECO:0000313" key="3">
    <source>
        <dbReference type="Proteomes" id="UP000799118"/>
    </source>
</evidence>
<dbReference type="Proteomes" id="UP000799118">
    <property type="component" value="Unassembled WGS sequence"/>
</dbReference>
<gene>
    <name evidence="2" type="ORF">BT96DRAFT_998767</name>
</gene>
<keyword evidence="3" id="KW-1185">Reference proteome</keyword>
<feature type="compositionally biased region" description="Basic residues" evidence="1">
    <location>
        <begin position="136"/>
        <end position="151"/>
    </location>
</feature>
<reference evidence="2" key="1">
    <citation type="journal article" date="2019" name="Environ. Microbiol.">
        <title>Fungal ecological strategies reflected in gene transcription - a case study of two litter decomposers.</title>
        <authorList>
            <person name="Barbi F."/>
            <person name="Kohler A."/>
            <person name="Barry K."/>
            <person name="Baskaran P."/>
            <person name="Daum C."/>
            <person name="Fauchery L."/>
            <person name="Ihrmark K."/>
            <person name="Kuo A."/>
            <person name="LaButti K."/>
            <person name="Lipzen A."/>
            <person name="Morin E."/>
            <person name="Grigoriev I.V."/>
            <person name="Henrissat B."/>
            <person name="Lindahl B."/>
            <person name="Martin F."/>
        </authorList>
    </citation>
    <scope>NUCLEOTIDE SEQUENCE</scope>
    <source>
        <strain evidence="2">JB14</strain>
    </source>
</reference>
<evidence type="ECO:0000313" key="2">
    <source>
        <dbReference type="EMBL" id="KAE9394142.1"/>
    </source>
</evidence>
<feature type="compositionally biased region" description="Basic and acidic residues" evidence="1">
    <location>
        <begin position="114"/>
        <end position="126"/>
    </location>
</feature>
<feature type="region of interest" description="Disordered" evidence="1">
    <location>
        <begin position="106"/>
        <end position="168"/>
    </location>
</feature>
<accession>A0A6A4H7H7</accession>
<name>A0A6A4H7H7_9AGAR</name>